<dbReference type="AlphaFoldDB" id="A0A1E5UMJ2"/>
<sequence>MGDDDDELIRPVGAEAAAHAASLLPPGARPSATVTAYLAGLSRRQLREMLGALGREGPRILEQAMREYAGLATLVEQARVPLNMRAASVRDAAAAKGRRNGSREIGSGPASRRIPRGSRHCRG</sequence>
<evidence type="ECO:0000256" key="1">
    <source>
        <dbReference type="SAM" id="MobiDB-lite"/>
    </source>
</evidence>
<dbReference type="EMBL" id="LWDX02071450">
    <property type="protein sequence ID" value="OEL14005.1"/>
    <property type="molecule type" value="Genomic_DNA"/>
</dbReference>
<keyword evidence="3" id="KW-1185">Reference proteome</keyword>
<protein>
    <submittedName>
        <fullName evidence="2">Uncharacterized protein</fullName>
    </submittedName>
</protein>
<name>A0A1E5UMJ2_9POAL</name>
<dbReference type="Proteomes" id="UP000095767">
    <property type="component" value="Unassembled WGS sequence"/>
</dbReference>
<accession>A0A1E5UMJ2</accession>
<organism evidence="2 3">
    <name type="scientific">Dichanthelium oligosanthes</name>
    <dbReference type="NCBI Taxonomy" id="888268"/>
    <lineage>
        <taxon>Eukaryota</taxon>
        <taxon>Viridiplantae</taxon>
        <taxon>Streptophyta</taxon>
        <taxon>Embryophyta</taxon>
        <taxon>Tracheophyta</taxon>
        <taxon>Spermatophyta</taxon>
        <taxon>Magnoliopsida</taxon>
        <taxon>Liliopsida</taxon>
        <taxon>Poales</taxon>
        <taxon>Poaceae</taxon>
        <taxon>PACMAD clade</taxon>
        <taxon>Panicoideae</taxon>
        <taxon>Panicodae</taxon>
        <taxon>Paniceae</taxon>
        <taxon>Dichantheliinae</taxon>
        <taxon>Dichanthelium</taxon>
    </lineage>
</organism>
<proteinExistence type="predicted"/>
<evidence type="ECO:0000313" key="2">
    <source>
        <dbReference type="EMBL" id="OEL14005.1"/>
    </source>
</evidence>
<feature type="region of interest" description="Disordered" evidence="1">
    <location>
        <begin position="90"/>
        <end position="123"/>
    </location>
</feature>
<dbReference type="STRING" id="888268.A0A1E5UMJ2"/>
<evidence type="ECO:0000313" key="3">
    <source>
        <dbReference type="Proteomes" id="UP000095767"/>
    </source>
</evidence>
<comment type="caution">
    <text evidence="2">The sequence shown here is derived from an EMBL/GenBank/DDBJ whole genome shotgun (WGS) entry which is preliminary data.</text>
</comment>
<gene>
    <name evidence="2" type="ORF">BAE44_0024976</name>
</gene>
<reference evidence="2 3" key="1">
    <citation type="submission" date="2016-09" db="EMBL/GenBank/DDBJ databases">
        <title>The draft genome of Dichanthelium oligosanthes: A C3 panicoid grass species.</title>
        <authorList>
            <person name="Studer A.J."/>
            <person name="Schnable J.C."/>
            <person name="Brutnell T.P."/>
        </authorList>
    </citation>
    <scope>NUCLEOTIDE SEQUENCE [LARGE SCALE GENOMIC DNA]</scope>
    <source>
        <strain evidence="3">cv. Kellogg 1175</strain>
        <tissue evidence="2">Leaf</tissue>
    </source>
</reference>
<feature type="compositionally biased region" description="Basic residues" evidence="1">
    <location>
        <begin position="113"/>
        <end position="123"/>
    </location>
</feature>